<organism evidence="2 3">
    <name type="scientific">Trifolium medium</name>
    <dbReference type="NCBI Taxonomy" id="97028"/>
    <lineage>
        <taxon>Eukaryota</taxon>
        <taxon>Viridiplantae</taxon>
        <taxon>Streptophyta</taxon>
        <taxon>Embryophyta</taxon>
        <taxon>Tracheophyta</taxon>
        <taxon>Spermatophyta</taxon>
        <taxon>Magnoliopsida</taxon>
        <taxon>eudicotyledons</taxon>
        <taxon>Gunneridae</taxon>
        <taxon>Pentapetalae</taxon>
        <taxon>rosids</taxon>
        <taxon>fabids</taxon>
        <taxon>Fabales</taxon>
        <taxon>Fabaceae</taxon>
        <taxon>Papilionoideae</taxon>
        <taxon>50 kb inversion clade</taxon>
        <taxon>NPAAA clade</taxon>
        <taxon>Hologalegina</taxon>
        <taxon>IRL clade</taxon>
        <taxon>Trifolieae</taxon>
        <taxon>Trifolium</taxon>
    </lineage>
</organism>
<dbReference type="AlphaFoldDB" id="A0A392QAA2"/>
<evidence type="ECO:0000313" key="2">
    <source>
        <dbReference type="EMBL" id="MCI20799.1"/>
    </source>
</evidence>
<feature type="region of interest" description="Disordered" evidence="1">
    <location>
        <begin position="1"/>
        <end position="27"/>
    </location>
</feature>
<dbReference type="EMBL" id="LXQA010121763">
    <property type="protein sequence ID" value="MCI20799.1"/>
    <property type="molecule type" value="Genomic_DNA"/>
</dbReference>
<feature type="non-terminal residue" evidence="2">
    <location>
        <position position="49"/>
    </location>
</feature>
<reference evidence="2 3" key="1">
    <citation type="journal article" date="2018" name="Front. Plant Sci.">
        <title>Red Clover (Trifolium pratense) and Zigzag Clover (T. medium) - A Picture of Genomic Similarities and Differences.</title>
        <authorList>
            <person name="Dluhosova J."/>
            <person name="Istvanek J."/>
            <person name="Nedelnik J."/>
            <person name="Repkova J."/>
        </authorList>
    </citation>
    <scope>NUCLEOTIDE SEQUENCE [LARGE SCALE GENOMIC DNA]</scope>
    <source>
        <strain evidence="3">cv. 10/8</strain>
        <tissue evidence="2">Leaf</tissue>
    </source>
</reference>
<sequence>MPSSDYNVKNSTEISPAQNPPSARKVTCPDTAIEAGVLKLYNITDKTYS</sequence>
<keyword evidence="3" id="KW-1185">Reference proteome</keyword>
<evidence type="ECO:0000256" key="1">
    <source>
        <dbReference type="SAM" id="MobiDB-lite"/>
    </source>
</evidence>
<dbReference type="Proteomes" id="UP000265520">
    <property type="component" value="Unassembled WGS sequence"/>
</dbReference>
<name>A0A392QAA2_9FABA</name>
<feature type="compositionally biased region" description="Polar residues" evidence="1">
    <location>
        <begin position="1"/>
        <end position="21"/>
    </location>
</feature>
<comment type="caution">
    <text evidence="2">The sequence shown here is derived from an EMBL/GenBank/DDBJ whole genome shotgun (WGS) entry which is preliminary data.</text>
</comment>
<accession>A0A392QAA2</accession>
<evidence type="ECO:0000313" key="3">
    <source>
        <dbReference type="Proteomes" id="UP000265520"/>
    </source>
</evidence>
<protein>
    <submittedName>
        <fullName evidence="2">Uncharacterized protein</fullName>
    </submittedName>
</protein>
<proteinExistence type="predicted"/>